<keyword evidence="7 8" id="KW-0472">Membrane</keyword>
<gene>
    <name evidence="10" type="ORF">UU29_C0008G0134</name>
</gene>
<keyword evidence="3 10" id="KW-0808">Transferase</keyword>
<protein>
    <submittedName>
        <fullName evidence="10">Glycosyl transferase family 2</fullName>
    </submittedName>
</protein>
<dbReference type="GO" id="GO:0099621">
    <property type="term" value="F:undecaprenyl-phosphate 4-deoxy-4-formamido-L-arabinose transferase activity"/>
    <property type="evidence" value="ECO:0007669"/>
    <property type="project" value="TreeGrafter"/>
</dbReference>
<dbReference type="SUPFAM" id="SSF53448">
    <property type="entry name" value="Nucleotide-diphospho-sugar transferases"/>
    <property type="match status" value="1"/>
</dbReference>
<reference evidence="10 11" key="1">
    <citation type="journal article" date="2015" name="Nature">
        <title>rRNA introns, odd ribosomes, and small enigmatic genomes across a large radiation of phyla.</title>
        <authorList>
            <person name="Brown C.T."/>
            <person name="Hug L.A."/>
            <person name="Thomas B.C."/>
            <person name="Sharon I."/>
            <person name="Castelle C.J."/>
            <person name="Singh A."/>
            <person name="Wilkins M.J."/>
            <person name="Williams K.H."/>
            <person name="Banfield J.F."/>
        </authorList>
    </citation>
    <scope>NUCLEOTIDE SEQUENCE [LARGE SCALE GENOMIC DNA]</scope>
</reference>
<evidence type="ECO:0000256" key="4">
    <source>
        <dbReference type="ARBA" id="ARBA00022692"/>
    </source>
</evidence>
<evidence type="ECO:0000259" key="9">
    <source>
        <dbReference type="Pfam" id="PF00535"/>
    </source>
</evidence>
<evidence type="ECO:0000256" key="3">
    <source>
        <dbReference type="ARBA" id="ARBA00022679"/>
    </source>
</evidence>
<dbReference type="InterPro" id="IPR029044">
    <property type="entry name" value="Nucleotide-diphossugar_trans"/>
</dbReference>
<evidence type="ECO:0000256" key="1">
    <source>
        <dbReference type="ARBA" id="ARBA00022475"/>
    </source>
</evidence>
<dbReference type="Proteomes" id="UP000034601">
    <property type="component" value="Unassembled WGS sequence"/>
</dbReference>
<proteinExistence type="predicted"/>
<keyword evidence="4 8" id="KW-0812">Transmembrane</keyword>
<comment type="caution">
    <text evidence="10">The sequence shown here is derived from an EMBL/GenBank/DDBJ whole genome shotgun (WGS) entry which is preliminary data.</text>
</comment>
<name>A0A0G0WFF1_9BACT</name>
<keyword evidence="2" id="KW-0328">Glycosyltransferase</keyword>
<sequence length="245" mass="28534">MSNYKKTKNLGISVFFPCYNDQGSIGMVVDNTVKTLKKLTTDFEVIVIDDGSKDSSREILKKYSQKYFQLKLVFHKKNKGYGGALRSGFKAATKELIFYTDGDGQYDVKELPILLSLLTDDVNFINGIKMSRQDPNYRILLGNIYSLIARWMFWLPVYDVDCDFRLIRKSVVQKIALKNNSGAICIELVKKAQRSGAKFRQVSVHHYKRQWGQSQFFHFNRLLATFRELISLWIRLMIIEKINRF</sequence>
<evidence type="ECO:0000256" key="5">
    <source>
        <dbReference type="ARBA" id="ARBA00022985"/>
    </source>
</evidence>
<dbReference type="InterPro" id="IPR050256">
    <property type="entry name" value="Glycosyltransferase_2"/>
</dbReference>
<dbReference type="PANTHER" id="PTHR48090">
    <property type="entry name" value="UNDECAPRENYL-PHOSPHATE 4-DEOXY-4-FORMAMIDO-L-ARABINOSE TRANSFERASE-RELATED"/>
    <property type="match status" value="1"/>
</dbReference>
<dbReference type="AlphaFoldDB" id="A0A0G0WFF1"/>
<dbReference type="Gene3D" id="3.90.550.10">
    <property type="entry name" value="Spore Coat Polysaccharide Biosynthesis Protein SpsA, Chain A"/>
    <property type="match status" value="1"/>
</dbReference>
<keyword evidence="5" id="KW-0448">Lipopolysaccharide biosynthesis</keyword>
<dbReference type="GO" id="GO:0005886">
    <property type="term" value="C:plasma membrane"/>
    <property type="evidence" value="ECO:0007669"/>
    <property type="project" value="TreeGrafter"/>
</dbReference>
<accession>A0A0G0WFF1</accession>
<keyword evidence="6 8" id="KW-1133">Transmembrane helix</keyword>
<dbReference type="EMBL" id="LCAB01000008">
    <property type="protein sequence ID" value="KKR83025.1"/>
    <property type="molecule type" value="Genomic_DNA"/>
</dbReference>
<organism evidence="10 11">
    <name type="scientific">Candidatus Daviesbacteria bacterium GW2011_GWA2_40_9</name>
    <dbReference type="NCBI Taxonomy" id="1618424"/>
    <lineage>
        <taxon>Bacteria</taxon>
        <taxon>Candidatus Daviesiibacteriota</taxon>
    </lineage>
</organism>
<evidence type="ECO:0000313" key="11">
    <source>
        <dbReference type="Proteomes" id="UP000034601"/>
    </source>
</evidence>
<dbReference type="Pfam" id="PF00535">
    <property type="entry name" value="Glycos_transf_2"/>
    <property type="match status" value="1"/>
</dbReference>
<feature type="transmembrane region" description="Helical" evidence="8">
    <location>
        <begin position="139"/>
        <end position="158"/>
    </location>
</feature>
<dbReference type="PANTHER" id="PTHR48090:SF3">
    <property type="entry name" value="UNDECAPRENYL-PHOSPHATE 4-DEOXY-4-FORMAMIDO-L-ARABINOSE TRANSFERASE"/>
    <property type="match status" value="1"/>
</dbReference>
<dbReference type="InterPro" id="IPR001173">
    <property type="entry name" value="Glyco_trans_2-like"/>
</dbReference>
<keyword evidence="1" id="KW-1003">Cell membrane</keyword>
<evidence type="ECO:0000313" key="10">
    <source>
        <dbReference type="EMBL" id="KKR83025.1"/>
    </source>
</evidence>
<evidence type="ECO:0000256" key="8">
    <source>
        <dbReference type="SAM" id="Phobius"/>
    </source>
</evidence>
<dbReference type="GO" id="GO:0009103">
    <property type="term" value="P:lipopolysaccharide biosynthetic process"/>
    <property type="evidence" value="ECO:0007669"/>
    <property type="project" value="UniProtKB-KW"/>
</dbReference>
<evidence type="ECO:0000256" key="7">
    <source>
        <dbReference type="ARBA" id="ARBA00023136"/>
    </source>
</evidence>
<evidence type="ECO:0000256" key="6">
    <source>
        <dbReference type="ARBA" id="ARBA00022989"/>
    </source>
</evidence>
<dbReference type="CDD" id="cd04179">
    <property type="entry name" value="DPM_DPG-synthase_like"/>
    <property type="match status" value="1"/>
</dbReference>
<feature type="domain" description="Glycosyltransferase 2-like" evidence="9">
    <location>
        <begin position="13"/>
        <end position="175"/>
    </location>
</feature>
<evidence type="ECO:0000256" key="2">
    <source>
        <dbReference type="ARBA" id="ARBA00022676"/>
    </source>
</evidence>